<feature type="region of interest" description="Disordered" evidence="15">
    <location>
        <begin position="402"/>
        <end position="430"/>
    </location>
</feature>
<evidence type="ECO:0000313" key="19">
    <source>
        <dbReference type="Proteomes" id="UP001363151"/>
    </source>
</evidence>
<keyword evidence="19" id="KW-1185">Reference proteome</keyword>
<evidence type="ECO:0000259" key="17">
    <source>
        <dbReference type="PROSITE" id="PS50850"/>
    </source>
</evidence>
<dbReference type="InterPro" id="IPR050820">
    <property type="entry name" value="MFS_Sugar_Transporter"/>
</dbReference>
<comment type="subcellular location">
    <subcellularLocation>
        <location evidence="1">Membrane</location>
        <topology evidence="1">Multi-pass membrane protein</topology>
    </subcellularLocation>
</comment>
<comment type="catalytic activity">
    <reaction evidence="9">
        <text>D-glucose(out) = D-glucose(in)</text>
        <dbReference type="Rhea" id="RHEA:60376"/>
        <dbReference type="ChEBI" id="CHEBI:4167"/>
    </reaction>
    <physiologicalReaction direction="left-to-right" evidence="9">
        <dbReference type="Rhea" id="RHEA:60377"/>
    </physiologicalReaction>
</comment>
<dbReference type="InterPro" id="IPR005829">
    <property type="entry name" value="Sugar_transporter_CS"/>
</dbReference>
<proteinExistence type="inferred from homology"/>
<evidence type="ECO:0000256" key="1">
    <source>
        <dbReference type="ARBA" id="ARBA00004141"/>
    </source>
</evidence>
<keyword evidence="5 16" id="KW-0812">Transmembrane</keyword>
<evidence type="ECO:0000256" key="7">
    <source>
        <dbReference type="ARBA" id="ARBA00023136"/>
    </source>
</evidence>
<keyword evidence="18" id="KW-0762">Sugar transport</keyword>
<feature type="transmembrane region" description="Helical" evidence="16">
    <location>
        <begin position="114"/>
        <end position="132"/>
    </location>
</feature>
<comment type="similarity">
    <text evidence="2">Belongs to the major facilitator superfamily. Sugar transporter (TC 2.A.1.1) family.</text>
</comment>
<evidence type="ECO:0000256" key="6">
    <source>
        <dbReference type="ARBA" id="ARBA00022989"/>
    </source>
</evidence>
<keyword evidence="7 16" id="KW-0472">Membrane</keyword>
<keyword evidence="6 16" id="KW-1133">Transmembrane helix</keyword>
<evidence type="ECO:0000256" key="8">
    <source>
        <dbReference type="ARBA" id="ARBA00044637"/>
    </source>
</evidence>
<dbReference type="Pfam" id="PF00083">
    <property type="entry name" value="Sugar_tr"/>
    <property type="match status" value="2"/>
</dbReference>
<feature type="transmembrane region" description="Helical" evidence="16">
    <location>
        <begin position="80"/>
        <end position="102"/>
    </location>
</feature>
<evidence type="ECO:0000256" key="2">
    <source>
        <dbReference type="ARBA" id="ARBA00010992"/>
    </source>
</evidence>
<dbReference type="PANTHER" id="PTHR48023:SF4">
    <property type="entry name" value="D-XYLOSE-PROTON SYMPORTER-LIKE 2"/>
    <property type="match status" value="1"/>
</dbReference>
<reference evidence="18 19" key="1">
    <citation type="submission" date="2024-03" db="EMBL/GenBank/DDBJ databases">
        <title>Aureococcus anophagefferens CCMP1851 and Kratosvirus quantuckense: Draft genome of a second virus-susceptible host strain in the model system.</title>
        <authorList>
            <person name="Chase E."/>
            <person name="Truchon A.R."/>
            <person name="Schepens W."/>
            <person name="Wilhelm S.W."/>
        </authorList>
    </citation>
    <scope>NUCLEOTIDE SEQUENCE [LARGE SCALE GENOMIC DNA]</scope>
    <source>
        <strain evidence="18 19">CCMP1851</strain>
    </source>
</reference>
<dbReference type="PROSITE" id="PS00216">
    <property type="entry name" value="SUGAR_TRANSPORT_1"/>
    <property type="match status" value="1"/>
</dbReference>
<feature type="transmembrane region" description="Helical" evidence="16">
    <location>
        <begin position="144"/>
        <end position="167"/>
    </location>
</feature>
<comment type="catalytic activity">
    <reaction evidence="12">
        <text>D-glucosamine(out) = D-glucosamine(in)</text>
        <dbReference type="Rhea" id="RHEA:78423"/>
        <dbReference type="ChEBI" id="CHEBI:58723"/>
    </reaction>
    <physiologicalReaction direction="left-to-right" evidence="12">
        <dbReference type="Rhea" id="RHEA:78424"/>
    </physiologicalReaction>
</comment>
<feature type="transmembrane region" description="Helical" evidence="16">
    <location>
        <begin position="475"/>
        <end position="498"/>
    </location>
</feature>
<evidence type="ECO:0000256" key="4">
    <source>
        <dbReference type="ARBA" id="ARBA00022448"/>
    </source>
</evidence>
<evidence type="ECO:0000256" key="12">
    <source>
        <dbReference type="ARBA" id="ARBA00044668"/>
    </source>
</evidence>
<accession>A0ABR1G0G1</accession>
<dbReference type="InterPro" id="IPR003663">
    <property type="entry name" value="Sugar/inositol_transpt"/>
</dbReference>
<dbReference type="PRINTS" id="PR00171">
    <property type="entry name" value="SUGRTRNSPORT"/>
</dbReference>
<feature type="transmembrane region" description="Helical" evidence="16">
    <location>
        <begin position="210"/>
        <end position="228"/>
    </location>
</feature>
<dbReference type="Proteomes" id="UP001363151">
    <property type="component" value="Unassembled WGS sequence"/>
</dbReference>
<dbReference type="SUPFAM" id="SSF103473">
    <property type="entry name" value="MFS general substrate transporter"/>
    <property type="match status" value="1"/>
</dbReference>
<feature type="transmembrane region" description="Helical" evidence="16">
    <location>
        <begin position="504"/>
        <end position="521"/>
    </location>
</feature>
<protein>
    <recommendedName>
        <fullName evidence="14">Hexose transporter 1</fullName>
    </recommendedName>
</protein>
<feature type="transmembrane region" description="Helical" evidence="16">
    <location>
        <begin position="179"/>
        <end position="198"/>
    </location>
</feature>
<organism evidence="18 19">
    <name type="scientific">Aureococcus anophagefferens</name>
    <name type="common">Harmful bloom alga</name>
    <dbReference type="NCBI Taxonomy" id="44056"/>
    <lineage>
        <taxon>Eukaryota</taxon>
        <taxon>Sar</taxon>
        <taxon>Stramenopiles</taxon>
        <taxon>Ochrophyta</taxon>
        <taxon>Pelagophyceae</taxon>
        <taxon>Pelagomonadales</taxon>
        <taxon>Pelagomonadaceae</taxon>
        <taxon>Aureococcus</taxon>
    </lineage>
</organism>
<dbReference type="InterPro" id="IPR005828">
    <property type="entry name" value="MFS_sugar_transport-like"/>
</dbReference>
<evidence type="ECO:0000256" key="14">
    <source>
        <dbReference type="ARBA" id="ARBA00044780"/>
    </source>
</evidence>
<comment type="catalytic activity">
    <reaction evidence="10">
        <text>D-xylose(out) = D-xylose(in)</text>
        <dbReference type="Rhea" id="RHEA:78427"/>
        <dbReference type="ChEBI" id="CHEBI:53455"/>
    </reaction>
    <physiologicalReaction direction="left-to-right" evidence="10">
        <dbReference type="Rhea" id="RHEA:78428"/>
    </physiologicalReaction>
</comment>
<gene>
    <name evidence="18" type="primary">VGT1</name>
    <name evidence="18" type="ORF">SO694_00018242</name>
</gene>
<feature type="transmembrane region" description="Helical" evidence="16">
    <location>
        <begin position="370"/>
        <end position="391"/>
    </location>
</feature>
<comment type="catalytic activity">
    <reaction evidence="13">
        <text>D-fructose(out) = D-fructose(in)</text>
        <dbReference type="Rhea" id="RHEA:60372"/>
        <dbReference type="ChEBI" id="CHEBI:37721"/>
    </reaction>
    <physiologicalReaction direction="left-to-right" evidence="13">
        <dbReference type="Rhea" id="RHEA:60373"/>
    </physiologicalReaction>
</comment>
<evidence type="ECO:0000256" key="16">
    <source>
        <dbReference type="SAM" id="Phobius"/>
    </source>
</evidence>
<feature type="transmembrane region" description="Helical" evidence="16">
    <location>
        <begin position="441"/>
        <end position="463"/>
    </location>
</feature>
<dbReference type="Gene3D" id="1.20.1250.20">
    <property type="entry name" value="MFS general substrate transporter like domains"/>
    <property type="match status" value="1"/>
</dbReference>
<sequence>MADARPVVEDHPLLPRAEEYKKDGLLKPRVNAGFLLRVVVFPALGGLLYGFDIGATSYCVSELERSSGGVSWGRAVGRSALLRGLVASASVLGAFCASFLVFAMAERIGRRGEMVRGAACFGVGTVFTFLSAELDDARAGITCFLLGRAIYGCGCALATHAAPAYIAEMAPACYRGACVSSKEALIVVGMLFGYAAGYATRDRPLGWREAYAVALPISCVYLAGVLGLPRSGRWLALRGKRKEAARAYGLLYERREDAGRVLGDILADIAAEGRGDDGRSGARGDEPGAPDLSLTEAYRRSPATANALRAALGVVLLQQVTGQPSVLYYSSTIMEAAGAQAWAPLAVAFVKLVATVYSCATVERHGRRKLLGVGISVMTTSLVVLSLAFALSSTTSSASTATSNAEAAGEHPAHSGARNPGAAGSTGASSDTHKLSELSSLVAMFGFVSGYQIGFGPIAWLLLSELFGNTIRGKALAFGVQLNFGANLAVSLAFPSLLSACGGTATFVIFALLSAYAAYFVRTYVPETRGLTLEQIQKLLESSSLVWGDDMESPLDIDEIDRLHESGLFDPPIAEASVVARPTARGDAAARDREVFGDGLMTETAIAEDVDEAENGGPALLRRHA</sequence>
<evidence type="ECO:0000313" key="18">
    <source>
        <dbReference type="EMBL" id="KAK7241997.1"/>
    </source>
</evidence>
<dbReference type="PANTHER" id="PTHR48023">
    <property type="entry name" value="D-XYLOSE-PROTON SYMPORTER-LIKE 2"/>
    <property type="match status" value="1"/>
</dbReference>
<dbReference type="InterPro" id="IPR020846">
    <property type="entry name" value="MFS_dom"/>
</dbReference>
<feature type="transmembrane region" description="Helical" evidence="16">
    <location>
        <begin position="30"/>
        <end position="51"/>
    </location>
</feature>
<keyword evidence="4" id="KW-0813">Transport</keyword>
<comment type="catalytic activity">
    <reaction evidence="11">
        <text>D-mannose(out) = D-mannose(in)</text>
        <dbReference type="Rhea" id="RHEA:78391"/>
        <dbReference type="ChEBI" id="CHEBI:4208"/>
    </reaction>
    <physiologicalReaction direction="left-to-right" evidence="11">
        <dbReference type="Rhea" id="RHEA:78392"/>
    </physiologicalReaction>
</comment>
<comment type="caution">
    <text evidence="18">The sequence shown here is derived from an EMBL/GenBank/DDBJ whole genome shotgun (WGS) entry which is preliminary data.</text>
</comment>
<evidence type="ECO:0000256" key="3">
    <source>
        <dbReference type="ARBA" id="ARBA00011738"/>
    </source>
</evidence>
<comment type="subunit">
    <text evidence="3">Homodimer.</text>
</comment>
<evidence type="ECO:0000256" key="5">
    <source>
        <dbReference type="ARBA" id="ARBA00022692"/>
    </source>
</evidence>
<evidence type="ECO:0000256" key="9">
    <source>
        <dbReference type="ARBA" id="ARBA00044648"/>
    </source>
</evidence>
<evidence type="ECO:0000256" key="15">
    <source>
        <dbReference type="SAM" id="MobiDB-lite"/>
    </source>
</evidence>
<evidence type="ECO:0000256" key="11">
    <source>
        <dbReference type="ARBA" id="ARBA00044662"/>
    </source>
</evidence>
<dbReference type="PROSITE" id="PS50850">
    <property type="entry name" value="MFS"/>
    <property type="match status" value="1"/>
</dbReference>
<name>A0ABR1G0G1_AURAN</name>
<feature type="domain" description="Major facilitator superfamily (MFS) profile" evidence="17">
    <location>
        <begin position="38"/>
        <end position="529"/>
    </location>
</feature>
<dbReference type="EMBL" id="JBBJCI010000151">
    <property type="protein sequence ID" value="KAK7241997.1"/>
    <property type="molecule type" value="Genomic_DNA"/>
</dbReference>
<evidence type="ECO:0000256" key="13">
    <source>
        <dbReference type="ARBA" id="ARBA00044710"/>
    </source>
</evidence>
<dbReference type="InterPro" id="IPR036259">
    <property type="entry name" value="MFS_trans_sf"/>
</dbReference>
<comment type="catalytic activity">
    <reaction evidence="8">
        <text>D-galactose(in) = D-galactose(out)</text>
        <dbReference type="Rhea" id="RHEA:34915"/>
        <dbReference type="ChEBI" id="CHEBI:4139"/>
    </reaction>
    <physiologicalReaction direction="right-to-left" evidence="8">
        <dbReference type="Rhea" id="RHEA:34917"/>
    </physiologicalReaction>
</comment>
<evidence type="ECO:0000256" key="10">
    <source>
        <dbReference type="ARBA" id="ARBA00044656"/>
    </source>
</evidence>